<gene>
    <name evidence="1" type="ORF">LCGC14_0125950</name>
</gene>
<comment type="caution">
    <text evidence="1">The sequence shown here is derived from an EMBL/GenBank/DDBJ whole genome shotgun (WGS) entry which is preliminary data.</text>
</comment>
<organism evidence="1">
    <name type="scientific">marine sediment metagenome</name>
    <dbReference type="NCBI Taxonomy" id="412755"/>
    <lineage>
        <taxon>unclassified sequences</taxon>
        <taxon>metagenomes</taxon>
        <taxon>ecological metagenomes</taxon>
    </lineage>
</organism>
<dbReference type="AlphaFoldDB" id="A0A0F9Y792"/>
<protein>
    <recommendedName>
        <fullName evidence="2">DUF4892 domain-containing protein</fullName>
    </recommendedName>
</protein>
<dbReference type="Pfam" id="PF16234">
    <property type="entry name" value="DUF4892"/>
    <property type="match status" value="1"/>
</dbReference>
<dbReference type="EMBL" id="LAZR01000040">
    <property type="protein sequence ID" value="KKO00504.1"/>
    <property type="molecule type" value="Genomic_DNA"/>
</dbReference>
<evidence type="ECO:0000313" key="1">
    <source>
        <dbReference type="EMBL" id="KKO00504.1"/>
    </source>
</evidence>
<evidence type="ECO:0008006" key="2">
    <source>
        <dbReference type="Google" id="ProtNLM"/>
    </source>
</evidence>
<name>A0A0F9Y792_9ZZZZ</name>
<proteinExistence type="predicted"/>
<dbReference type="InterPro" id="IPR032608">
    <property type="entry name" value="DUF4892"/>
</dbReference>
<accession>A0A0F9Y792</accession>
<sequence length="278" mass="30944">MLSRSRLALMVYGVGLSLATASIQAATAVPEELVIEPYPRAQVAKLRTVEDIEHAVVIGGIRRINNQLRAEREVRTTGDLIRVSWQIPEGHDSAEAFKHAKQQLLARDHAMLFFCEGRECGSSSLWANQVLEFSRLYGPEEAQAYLAVRLDDEPQRFVSLYAITRGNREVYLHLDQFTPTEPVTERLYPTPSTLLKVLRKDGSVSVPSVDMAAADTDVTDSWLRILNRALRSDTQVRIVVHGAQAPAFVQGLKDLGVRPQRVEVGEPAPENGILIVRL</sequence>
<reference evidence="1" key="1">
    <citation type="journal article" date="2015" name="Nature">
        <title>Complex archaea that bridge the gap between prokaryotes and eukaryotes.</title>
        <authorList>
            <person name="Spang A."/>
            <person name="Saw J.H."/>
            <person name="Jorgensen S.L."/>
            <person name="Zaremba-Niedzwiedzka K."/>
            <person name="Martijn J."/>
            <person name="Lind A.E."/>
            <person name="van Eijk R."/>
            <person name="Schleper C."/>
            <person name="Guy L."/>
            <person name="Ettema T.J."/>
        </authorList>
    </citation>
    <scope>NUCLEOTIDE SEQUENCE</scope>
</reference>